<proteinExistence type="predicted"/>
<evidence type="ECO:0000313" key="2">
    <source>
        <dbReference type="EMBL" id="CAF4213103.1"/>
    </source>
</evidence>
<comment type="caution">
    <text evidence="2">The sequence shown here is derived from an EMBL/GenBank/DDBJ whole genome shotgun (WGS) entry which is preliminary data.</text>
</comment>
<evidence type="ECO:0000256" key="1">
    <source>
        <dbReference type="SAM" id="MobiDB-lite"/>
    </source>
</evidence>
<feature type="non-terminal residue" evidence="2">
    <location>
        <position position="1"/>
    </location>
</feature>
<feature type="compositionally biased region" description="Polar residues" evidence="1">
    <location>
        <begin position="52"/>
        <end position="67"/>
    </location>
</feature>
<reference evidence="2" key="1">
    <citation type="submission" date="2021-02" db="EMBL/GenBank/DDBJ databases">
        <authorList>
            <person name="Nowell W R."/>
        </authorList>
    </citation>
    <scope>NUCLEOTIDE SEQUENCE</scope>
</reference>
<gene>
    <name evidence="2" type="ORF">OTI717_LOCUS39066</name>
</gene>
<protein>
    <submittedName>
        <fullName evidence="2">Uncharacterized protein</fullName>
    </submittedName>
</protein>
<name>A0A820BTS9_9BILA</name>
<dbReference type="Proteomes" id="UP000663823">
    <property type="component" value="Unassembled WGS sequence"/>
</dbReference>
<sequence>EINNNCSTTQLRQLISSTTESVEPLCTVTEENNKKNATNECPDQRITLLENDTNSSVPNISSLNILTTPPPTT</sequence>
<dbReference type="EMBL" id="CAJOAX010023536">
    <property type="protein sequence ID" value="CAF4213103.1"/>
    <property type="molecule type" value="Genomic_DNA"/>
</dbReference>
<feature type="region of interest" description="Disordered" evidence="1">
    <location>
        <begin position="52"/>
        <end position="73"/>
    </location>
</feature>
<organism evidence="2 3">
    <name type="scientific">Rotaria sordida</name>
    <dbReference type="NCBI Taxonomy" id="392033"/>
    <lineage>
        <taxon>Eukaryota</taxon>
        <taxon>Metazoa</taxon>
        <taxon>Spiralia</taxon>
        <taxon>Gnathifera</taxon>
        <taxon>Rotifera</taxon>
        <taxon>Eurotatoria</taxon>
        <taxon>Bdelloidea</taxon>
        <taxon>Philodinida</taxon>
        <taxon>Philodinidae</taxon>
        <taxon>Rotaria</taxon>
    </lineage>
</organism>
<feature type="non-terminal residue" evidence="2">
    <location>
        <position position="73"/>
    </location>
</feature>
<dbReference type="AlphaFoldDB" id="A0A820BTS9"/>
<evidence type="ECO:0000313" key="3">
    <source>
        <dbReference type="Proteomes" id="UP000663823"/>
    </source>
</evidence>
<accession>A0A820BTS9</accession>